<evidence type="ECO:0000256" key="2">
    <source>
        <dbReference type="ARBA" id="ARBA00022517"/>
    </source>
</evidence>
<feature type="binding site" evidence="9">
    <location>
        <position position="114"/>
    </location>
    <ligand>
        <name>Zn(2+)</name>
        <dbReference type="ChEBI" id="CHEBI:29105"/>
        <note>catalytic</note>
    </ligand>
</feature>
<keyword evidence="6 9" id="KW-0255">Endonuclease</keyword>
<comment type="cofactor">
    <cofactor evidence="9">
        <name>Zn(2+)</name>
        <dbReference type="ChEBI" id="CHEBI:29105"/>
    </cofactor>
    <text evidence="9">Binds 1 zinc ion.</text>
</comment>
<dbReference type="EMBL" id="SMAE01000002">
    <property type="protein sequence ID" value="TCS91194.1"/>
    <property type="molecule type" value="Genomic_DNA"/>
</dbReference>
<comment type="subcellular location">
    <subcellularLocation>
        <location evidence="9">Cytoplasm</location>
    </subcellularLocation>
</comment>
<keyword evidence="2 9" id="KW-0690">Ribosome biogenesis</keyword>
<evidence type="ECO:0000256" key="7">
    <source>
        <dbReference type="ARBA" id="ARBA00022801"/>
    </source>
</evidence>
<name>A0A4V2UUK4_9FIRM</name>
<dbReference type="GO" id="GO:0005737">
    <property type="term" value="C:cytoplasm"/>
    <property type="evidence" value="ECO:0007669"/>
    <property type="project" value="UniProtKB-SubCell"/>
</dbReference>
<dbReference type="InterPro" id="IPR020549">
    <property type="entry name" value="YbeY_CS"/>
</dbReference>
<dbReference type="Pfam" id="PF02130">
    <property type="entry name" value="YbeY"/>
    <property type="match status" value="1"/>
</dbReference>
<dbReference type="RefSeq" id="WP_132025859.1">
    <property type="nucleotide sequence ID" value="NZ_CP068564.1"/>
</dbReference>
<dbReference type="EC" id="3.1.-.-" evidence="9"/>
<dbReference type="NCBIfam" id="TIGR00043">
    <property type="entry name" value="rRNA maturation RNase YbeY"/>
    <property type="match status" value="1"/>
</dbReference>
<evidence type="ECO:0000256" key="1">
    <source>
        <dbReference type="ARBA" id="ARBA00010875"/>
    </source>
</evidence>
<keyword evidence="3 9" id="KW-0698">rRNA processing</keyword>
<evidence type="ECO:0000313" key="11">
    <source>
        <dbReference type="Proteomes" id="UP000294567"/>
    </source>
</evidence>
<dbReference type="PANTHER" id="PTHR46986:SF1">
    <property type="entry name" value="ENDORIBONUCLEASE YBEY, CHLOROPLASTIC"/>
    <property type="match status" value="1"/>
</dbReference>
<keyword evidence="8 9" id="KW-0862">Zinc</keyword>
<feature type="binding site" evidence="9">
    <location>
        <position position="124"/>
    </location>
    <ligand>
        <name>Zn(2+)</name>
        <dbReference type="ChEBI" id="CHEBI:29105"/>
        <note>catalytic</note>
    </ligand>
</feature>
<dbReference type="AlphaFoldDB" id="A0A4V2UUK4"/>
<dbReference type="HAMAP" id="MF_00009">
    <property type="entry name" value="Endoribonucl_YbeY"/>
    <property type="match status" value="1"/>
</dbReference>
<comment type="function">
    <text evidence="9">Single strand-specific metallo-endoribonuclease involved in late-stage 70S ribosome quality control and in maturation of the 3' terminus of the 16S rRNA.</text>
</comment>
<dbReference type="GO" id="GO:0008270">
    <property type="term" value="F:zinc ion binding"/>
    <property type="evidence" value="ECO:0007669"/>
    <property type="project" value="UniProtKB-UniRule"/>
</dbReference>
<comment type="similarity">
    <text evidence="1 9">Belongs to the endoribonuclease YbeY family.</text>
</comment>
<dbReference type="GO" id="GO:0006364">
    <property type="term" value="P:rRNA processing"/>
    <property type="evidence" value="ECO:0007669"/>
    <property type="project" value="UniProtKB-UniRule"/>
</dbReference>
<dbReference type="Proteomes" id="UP000294567">
    <property type="component" value="Unassembled WGS sequence"/>
</dbReference>
<evidence type="ECO:0000256" key="8">
    <source>
        <dbReference type="ARBA" id="ARBA00022833"/>
    </source>
</evidence>
<evidence type="ECO:0000256" key="3">
    <source>
        <dbReference type="ARBA" id="ARBA00022552"/>
    </source>
</evidence>
<accession>A0A4V2UUK4</accession>
<keyword evidence="5 9" id="KW-0479">Metal-binding</keyword>
<dbReference type="PANTHER" id="PTHR46986">
    <property type="entry name" value="ENDORIBONUCLEASE YBEY, CHLOROPLASTIC"/>
    <property type="match status" value="1"/>
</dbReference>
<dbReference type="GO" id="GO:0004521">
    <property type="term" value="F:RNA endonuclease activity"/>
    <property type="evidence" value="ECO:0007669"/>
    <property type="project" value="UniProtKB-UniRule"/>
</dbReference>
<dbReference type="InterPro" id="IPR023091">
    <property type="entry name" value="MetalPrtase_cat_dom_sf_prd"/>
</dbReference>
<evidence type="ECO:0000256" key="4">
    <source>
        <dbReference type="ARBA" id="ARBA00022722"/>
    </source>
</evidence>
<dbReference type="SUPFAM" id="SSF55486">
    <property type="entry name" value="Metalloproteases ('zincins'), catalytic domain"/>
    <property type="match status" value="1"/>
</dbReference>
<evidence type="ECO:0000256" key="5">
    <source>
        <dbReference type="ARBA" id="ARBA00022723"/>
    </source>
</evidence>
<dbReference type="Gene3D" id="3.40.390.30">
    <property type="entry name" value="Metalloproteases ('zincins'), catalytic domain"/>
    <property type="match status" value="1"/>
</dbReference>
<dbReference type="GO" id="GO:0004222">
    <property type="term" value="F:metalloendopeptidase activity"/>
    <property type="evidence" value="ECO:0007669"/>
    <property type="project" value="InterPro"/>
</dbReference>
<evidence type="ECO:0000256" key="9">
    <source>
        <dbReference type="HAMAP-Rule" id="MF_00009"/>
    </source>
</evidence>
<dbReference type="InterPro" id="IPR002036">
    <property type="entry name" value="YbeY"/>
</dbReference>
<feature type="binding site" evidence="9">
    <location>
        <position position="118"/>
    </location>
    <ligand>
        <name>Zn(2+)</name>
        <dbReference type="ChEBI" id="CHEBI:29105"/>
        <note>catalytic</note>
    </ligand>
</feature>
<gene>
    <name evidence="9" type="primary">ybeY</name>
    <name evidence="10" type="ORF">EDD65_102123</name>
</gene>
<reference evidence="10 11" key="1">
    <citation type="submission" date="2019-03" db="EMBL/GenBank/DDBJ databases">
        <title>Genomic Encyclopedia of Type Strains, Phase IV (KMG-IV): sequencing the most valuable type-strain genomes for metagenomic binning, comparative biology and taxonomic classification.</title>
        <authorList>
            <person name="Goeker M."/>
        </authorList>
    </citation>
    <scope>NUCLEOTIDE SEQUENCE [LARGE SCALE GENOMIC DNA]</scope>
    <source>
        <strain evidence="10 11">DSM 26752</strain>
    </source>
</reference>
<dbReference type="OrthoDB" id="9807740at2"/>
<keyword evidence="7 9" id="KW-0378">Hydrolase</keyword>
<keyword evidence="11" id="KW-1185">Reference proteome</keyword>
<dbReference type="PROSITE" id="PS01306">
    <property type="entry name" value="UPF0054"/>
    <property type="match status" value="1"/>
</dbReference>
<protein>
    <recommendedName>
        <fullName evidence="9">Endoribonuclease YbeY</fullName>
        <ecNumber evidence="9">3.1.-.-</ecNumber>
    </recommendedName>
</protein>
<evidence type="ECO:0000256" key="6">
    <source>
        <dbReference type="ARBA" id="ARBA00022759"/>
    </source>
</evidence>
<proteinExistence type="inferred from homology"/>
<sequence length="151" mass="17678">MRVCIDDRQNKVKLDENLYKILEQVVKECLVLEGKSLSYEISISFVDNEEIRLLNKKYRNIDSTTDVLSFPLDGEMLVPIPLLGDIVISAEKALEQAKDYGHSFVREVAYLTAHSMLHLFGYDHIDKEERTIMRNKEKEIMKRLKIFKDEK</sequence>
<organism evidence="10 11">
    <name type="scientific">Keratinibaculum paraultunense</name>
    <dbReference type="NCBI Taxonomy" id="1278232"/>
    <lineage>
        <taxon>Bacteria</taxon>
        <taxon>Bacillati</taxon>
        <taxon>Bacillota</taxon>
        <taxon>Tissierellia</taxon>
        <taxon>Tissierellales</taxon>
        <taxon>Tepidimicrobiaceae</taxon>
        <taxon>Keratinibaculum</taxon>
    </lineage>
</organism>
<comment type="caution">
    <text evidence="10">The sequence shown here is derived from an EMBL/GenBank/DDBJ whole genome shotgun (WGS) entry which is preliminary data.</text>
</comment>
<keyword evidence="4 9" id="KW-0540">Nuclease</keyword>
<keyword evidence="9" id="KW-0963">Cytoplasm</keyword>
<evidence type="ECO:0000313" key="10">
    <source>
        <dbReference type="EMBL" id="TCS91194.1"/>
    </source>
</evidence>